<dbReference type="Proteomes" id="UP000079169">
    <property type="component" value="Unplaced"/>
</dbReference>
<dbReference type="RefSeq" id="XP_026684300.1">
    <property type="nucleotide sequence ID" value="XM_026828499.1"/>
</dbReference>
<organism evidence="1 2">
    <name type="scientific">Diaphorina citri</name>
    <name type="common">Asian citrus psyllid</name>
    <dbReference type="NCBI Taxonomy" id="121845"/>
    <lineage>
        <taxon>Eukaryota</taxon>
        <taxon>Metazoa</taxon>
        <taxon>Ecdysozoa</taxon>
        <taxon>Arthropoda</taxon>
        <taxon>Hexapoda</taxon>
        <taxon>Insecta</taxon>
        <taxon>Pterygota</taxon>
        <taxon>Neoptera</taxon>
        <taxon>Paraneoptera</taxon>
        <taxon>Hemiptera</taxon>
        <taxon>Sternorrhyncha</taxon>
        <taxon>Psylloidea</taxon>
        <taxon>Psyllidae</taxon>
        <taxon>Diaphorininae</taxon>
        <taxon>Diaphorina</taxon>
    </lineage>
</organism>
<dbReference type="InterPro" id="IPR050672">
    <property type="entry name" value="FBXO45-Fsn/SPSB_families"/>
</dbReference>
<name>A0A3Q0JC55_DIACI</name>
<gene>
    <name evidence="2" type="primary">LOC103515974</name>
</gene>
<dbReference type="STRING" id="121845.A0A3Q0JC55"/>
<keyword evidence="1" id="KW-1185">Reference proteome</keyword>
<dbReference type="Gene3D" id="2.60.120.920">
    <property type="match status" value="1"/>
</dbReference>
<dbReference type="PANTHER" id="PTHR12245:SF5">
    <property type="entry name" value="SPRY DOMAIN-CONTAINING SOCS BOX PROTEIN 3"/>
    <property type="match status" value="1"/>
</dbReference>
<dbReference type="AlphaFoldDB" id="A0A3Q0JC55"/>
<dbReference type="PANTHER" id="PTHR12245">
    <property type="entry name" value="SPRY DOMAIN CONTAINING SOCS BOX PROTEIN"/>
    <property type="match status" value="1"/>
</dbReference>
<accession>A0A3Q0JC55</accession>
<evidence type="ECO:0000313" key="1">
    <source>
        <dbReference type="Proteomes" id="UP000079169"/>
    </source>
</evidence>
<dbReference type="GeneID" id="103515974"/>
<sequence>MDFTPADELHSTMVPVYKDRRFCDCTTDSCDCGETLKEYEWVWDTNSADPESIVLSCQNRETLFHPRSSQGTTAIRGTTPFKSGHVYYWEVKMLSTLYGTDVVVGVGTKNAVPDSPNYTSAGDLHAERVAFTRLNKYPELYPIVSSTAAKSSIRMIHSTSHPASLMHHCLASLRDHFQETKQLSGIPSLKHFTRKSWWTFSDGCAR</sequence>
<proteinExistence type="predicted"/>
<evidence type="ECO:0000313" key="2">
    <source>
        <dbReference type="RefSeq" id="XP_026684300.1"/>
    </source>
</evidence>
<protein>
    <submittedName>
        <fullName evidence="2">SPRY domain-containing SOCS box protein 3-like</fullName>
    </submittedName>
</protein>
<dbReference type="PaxDb" id="121845-A0A3Q0JC55"/>
<dbReference type="SUPFAM" id="SSF49899">
    <property type="entry name" value="Concanavalin A-like lectins/glucanases"/>
    <property type="match status" value="1"/>
</dbReference>
<dbReference type="InterPro" id="IPR013320">
    <property type="entry name" value="ConA-like_dom_sf"/>
</dbReference>
<dbReference type="InterPro" id="IPR043136">
    <property type="entry name" value="B30.2/SPRY_sf"/>
</dbReference>
<dbReference type="KEGG" id="dci:103515974"/>
<reference evidence="2" key="1">
    <citation type="submission" date="2025-08" db="UniProtKB">
        <authorList>
            <consortium name="RefSeq"/>
        </authorList>
    </citation>
    <scope>IDENTIFICATION</scope>
</reference>
<dbReference type="GO" id="GO:0019005">
    <property type="term" value="C:SCF ubiquitin ligase complex"/>
    <property type="evidence" value="ECO:0007669"/>
    <property type="project" value="TreeGrafter"/>
</dbReference>
<dbReference type="GO" id="GO:0043161">
    <property type="term" value="P:proteasome-mediated ubiquitin-dependent protein catabolic process"/>
    <property type="evidence" value="ECO:0007669"/>
    <property type="project" value="TreeGrafter"/>
</dbReference>